<dbReference type="EMBL" id="JAKLJA010000023">
    <property type="protein sequence ID" value="MCG5076266.1"/>
    <property type="molecule type" value="Genomic_DNA"/>
</dbReference>
<accession>A0A9X1RUB8</accession>
<evidence type="ECO:0000259" key="3">
    <source>
        <dbReference type="PROSITE" id="PS50110"/>
    </source>
</evidence>
<dbReference type="SUPFAM" id="SSF52172">
    <property type="entry name" value="CheY-like"/>
    <property type="match status" value="1"/>
</dbReference>
<evidence type="ECO:0000313" key="4">
    <source>
        <dbReference type="EMBL" id="MCG5076266.1"/>
    </source>
</evidence>
<sequence>METHLTTPKLHVFLVDDATPVRRKIAEAFSAIPDVVVVGEAEDTATALTEIATSGADVAVIDLRLTASSGIELIAQLSREQPEVVTVVLTNHTAAPFRTACQRAGAGFFFDKTSEFDAACHAIEALVKARANAAR</sequence>
<dbReference type="CDD" id="cd17535">
    <property type="entry name" value="REC_NarL-like"/>
    <property type="match status" value="1"/>
</dbReference>
<dbReference type="RefSeq" id="WP_238466110.1">
    <property type="nucleotide sequence ID" value="NZ_JAKLJA010000023.1"/>
</dbReference>
<dbReference type="InterPro" id="IPR001789">
    <property type="entry name" value="Sig_transdc_resp-reg_receiver"/>
</dbReference>
<proteinExistence type="predicted"/>
<evidence type="ECO:0000256" key="1">
    <source>
        <dbReference type="ARBA" id="ARBA00023125"/>
    </source>
</evidence>
<dbReference type="InterPro" id="IPR039420">
    <property type="entry name" value="WalR-like"/>
</dbReference>
<organism evidence="4 5">
    <name type="scientific">Paraburkholderia tagetis</name>
    <dbReference type="NCBI Taxonomy" id="2913261"/>
    <lineage>
        <taxon>Bacteria</taxon>
        <taxon>Pseudomonadati</taxon>
        <taxon>Pseudomonadota</taxon>
        <taxon>Betaproteobacteria</taxon>
        <taxon>Burkholderiales</taxon>
        <taxon>Burkholderiaceae</taxon>
        <taxon>Paraburkholderia</taxon>
    </lineage>
</organism>
<dbReference type="InterPro" id="IPR011006">
    <property type="entry name" value="CheY-like_superfamily"/>
</dbReference>
<dbReference type="GO" id="GO:0003677">
    <property type="term" value="F:DNA binding"/>
    <property type="evidence" value="ECO:0007669"/>
    <property type="project" value="UniProtKB-KW"/>
</dbReference>
<dbReference type="PANTHER" id="PTHR43214">
    <property type="entry name" value="TWO-COMPONENT RESPONSE REGULATOR"/>
    <property type="match status" value="1"/>
</dbReference>
<reference evidence="4" key="1">
    <citation type="submission" date="2022-01" db="EMBL/GenBank/DDBJ databases">
        <title>Genome sequence and assembly of Parabukholderia sp. RG36.</title>
        <authorList>
            <person name="Chhetri G."/>
        </authorList>
    </citation>
    <scope>NUCLEOTIDE SEQUENCE</scope>
    <source>
        <strain evidence="4">RG36</strain>
    </source>
</reference>
<dbReference type="Gene3D" id="3.40.50.2300">
    <property type="match status" value="1"/>
</dbReference>
<keyword evidence="2" id="KW-0597">Phosphoprotein</keyword>
<dbReference type="Proteomes" id="UP001139308">
    <property type="component" value="Unassembled WGS sequence"/>
</dbReference>
<keyword evidence="1" id="KW-0238">DNA-binding</keyword>
<feature type="modified residue" description="4-aspartylphosphate" evidence="2">
    <location>
        <position position="62"/>
    </location>
</feature>
<comment type="caution">
    <text evidence="4">The sequence shown here is derived from an EMBL/GenBank/DDBJ whole genome shotgun (WGS) entry which is preliminary data.</text>
</comment>
<gene>
    <name evidence="4" type="ORF">L5014_23300</name>
</gene>
<dbReference type="InterPro" id="IPR058245">
    <property type="entry name" value="NreC/VraR/RcsB-like_REC"/>
</dbReference>
<protein>
    <submittedName>
        <fullName evidence="4">Response regulator transcription factor</fullName>
    </submittedName>
</protein>
<dbReference type="PROSITE" id="PS50110">
    <property type="entry name" value="RESPONSE_REGULATORY"/>
    <property type="match status" value="1"/>
</dbReference>
<dbReference type="AlphaFoldDB" id="A0A9X1RUB8"/>
<keyword evidence="5" id="KW-1185">Reference proteome</keyword>
<dbReference type="Pfam" id="PF00072">
    <property type="entry name" value="Response_reg"/>
    <property type="match status" value="1"/>
</dbReference>
<feature type="domain" description="Response regulatory" evidence="3">
    <location>
        <begin position="11"/>
        <end position="127"/>
    </location>
</feature>
<name>A0A9X1RUB8_9BURK</name>
<evidence type="ECO:0000256" key="2">
    <source>
        <dbReference type="PROSITE-ProRule" id="PRU00169"/>
    </source>
</evidence>
<dbReference type="SMART" id="SM00448">
    <property type="entry name" value="REC"/>
    <property type="match status" value="1"/>
</dbReference>
<dbReference type="GO" id="GO:0000160">
    <property type="term" value="P:phosphorelay signal transduction system"/>
    <property type="evidence" value="ECO:0007669"/>
    <property type="project" value="InterPro"/>
</dbReference>
<evidence type="ECO:0000313" key="5">
    <source>
        <dbReference type="Proteomes" id="UP001139308"/>
    </source>
</evidence>